<proteinExistence type="predicted"/>
<dbReference type="InterPro" id="IPR052281">
    <property type="entry name" value="GAREM"/>
</dbReference>
<dbReference type="SUPFAM" id="SSF47769">
    <property type="entry name" value="SAM/Pointed domain"/>
    <property type="match status" value="1"/>
</dbReference>
<reference evidence="1" key="2">
    <citation type="journal article" date="2021" name="Genome Biol. Evol.">
        <title>Developing a high-quality reference genome for a parasitic bivalve with doubly uniparental inheritance (Bivalvia: Unionida).</title>
        <authorList>
            <person name="Smith C.H."/>
        </authorList>
    </citation>
    <scope>NUCLEOTIDE SEQUENCE</scope>
    <source>
        <strain evidence="1">CHS0354</strain>
        <tissue evidence="1">Mantle</tissue>
    </source>
</reference>
<organism evidence="1 2">
    <name type="scientific">Potamilus streckersoni</name>
    <dbReference type="NCBI Taxonomy" id="2493646"/>
    <lineage>
        <taxon>Eukaryota</taxon>
        <taxon>Metazoa</taxon>
        <taxon>Spiralia</taxon>
        <taxon>Lophotrochozoa</taxon>
        <taxon>Mollusca</taxon>
        <taxon>Bivalvia</taxon>
        <taxon>Autobranchia</taxon>
        <taxon>Heteroconchia</taxon>
        <taxon>Palaeoheterodonta</taxon>
        <taxon>Unionida</taxon>
        <taxon>Unionoidea</taxon>
        <taxon>Unionidae</taxon>
        <taxon>Ambleminae</taxon>
        <taxon>Lampsilini</taxon>
        <taxon>Potamilus</taxon>
    </lineage>
</organism>
<keyword evidence="2" id="KW-1185">Reference proteome</keyword>
<dbReference type="InterPro" id="IPR013761">
    <property type="entry name" value="SAM/pointed_sf"/>
</dbReference>
<gene>
    <name evidence="1" type="ORF">CHS0354_008285</name>
</gene>
<reference evidence="1" key="3">
    <citation type="submission" date="2023-05" db="EMBL/GenBank/DDBJ databases">
        <authorList>
            <person name="Smith C.H."/>
        </authorList>
    </citation>
    <scope>NUCLEOTIDE SEQUENCE</scope>
    <source>
        <strain evidence="1">CHS0354</strain>
        <tissue evidence="1">Mantle</tissue>
    </source>
</reference>
<dbReference type="Gene3D" id="1.10.150.50">
    <property type="entry name" value="Transcription Factor, Ets-1"/>
    <property type="match status" value="1"/>
</dbReference>
<evidence type="ECO:0000313" key="1">
    <source>
        <dbReference type="EMBL" id="KAK3592477.1"/>
    </source>
</evidence>
<dbReference type="Proteomes" id="UP001195483">
    <property type="component" value="Unassembled WGS sequence"/>
</dbReference>
<comment type="caution">
    <text evidence="1">The sequence shown here is derived from an EMBL/GenBank/DDBJ whole genome shotgun (WGS) entry which is preliminary data.</text>
</comment>
<name>A0AAE0SI86_9BIVA</name>
<protein>
    <submittedName>
        <fullName evidence="1">Uncharacterized protein</fullName>
    </submittedName>
</protein>
<dbReference type="EMBL" id="JAEAOA010000551">
    <property type="protein sequence ID" value="KAK3592477.1"/>
    <property type="molecule type" value="Genomic_DNA"/>
</dbReference>
<dbReference type="PANTHER" id="PTHR14454:SF11">
    <property type="entry name" value="SERRANO, ISOFORM F"/>
    <property type="match status" value="1"/>
</dbReference>
<dbReference type="AlphaFoldDB" id="A0AAE0SI86"/>
<dbReference type="PANTHER" id="PTHR14454">
    <property type="entry name" value="GRB2-ASSOCIATED AND REGULATOR OF MAPK PROTEIN FAMILY MEMBER"/>
    <property type="match status" value="1"/>
</dbReference>
<sequence>MPNSTASGADIVASKLRHSSPFLRTVVLVFLVVADGDDSMRYSRNHSITVMLISTGVMDPRYVPIPLYLKDLRLSLITGIKGRTKEHWESFQDEQTLIANTALKYDLNYGREDIAIYSNATKYKSLYEGMQPRLYADPHELFRYQTIEINPKYSLDEETIQLSVLKTLKPTIKKPPAVLKKPKISRDGTYISMSGESPPALPARNPKIPRRNVLHGKIHIKQLPSTCIRKTISDTSDHTFPDDIDQYMIKDVSEALKLLRLEKYIPEFADQLIDGRMLQEFDETILKEEFHFTRIEVLRLMNFVKYCHIPT</sequence>
<accession>A0AAE0SI86</accession>
<evidence type="ECO:0000313" key="2">
    <source>
        <dbReference type="Proteomes" id="UP001195483"/>
    </source>
</evidence>
<reference evidence="1" key="1">
    <citation type="journal article" date="2021" name="Genome Biol. Evol.">
        <title>A High-Quality Reference Genome for a Parasitic Bivalve with Doubly Uniparental Inheritance (Bivalvia: Unionida).</title>
        <authorList>
            <person name="Smith C.H."/>
        </authorList>
    </citation>
    <scope>NUCLEOTIDE SEQUENCE</scope>
    <source>
        <strain evidence="1">CHS0354</strain>
    </source>
</reference>